<feature type="transmembrane region" description="Helical" evidence="6">
    <location>
        <begin position="268"/>
        <end position="292"/>
    </location>
</feature>
<evidence type="ECO:0000256" key="3">
    <source>
        <dbReference type="ARBA" id="ARBA00022692"/>
    </source>
</evidence>
<feature type="transmembrane region" description="Helical" evidence="6">
    <location>
        <begin position="438"/>
        <end position="460"/>
    </location>
</feature>
<keyword evidence="5 6" id="KW-0472">Membrane</keyword>
<dbReference type="InterPro" id="IPR011701">
    <property type="entry name" value="MFS"/>
</dbReference>
<keyword evidence="3 6" id="KW-0812">Transmembrane</keyword>
<dbReference type="Pfam" id="PF07690">
    <property type="entry name" value="MFS_1"/>
    <property type="match status" value="1"/>
</dbReference>
<feature type="transmembrane region" description="Helical" evidence="6">
    <location>
        <begin position="50"/>
        <end position="67"/>
    </location>
</feature>
<keyword evidence="2" id="KW-0813">Transport</keyword>
<dbReference type="PROSITE" id="PS50850">
    <property type="entry name" value="MFS"/>
    <property type="match status" value="1"/>
</dbReference>
<organism evidence="8 9">
    <name type="scientific">Rhodococcus globerulus</name>
    <dbReference type="NCBI Taxonomy" id="33008"/>
    <lineage>
        <taxon>Bacteria</taxon>
        <taxon>Bacillati</taxon>
        <taxon>Actinomycetota</taxon>
        <taxon>Actinomycetes</taxon>
        <taxon>Mycobacteriales</taxon>
        <taxon>Nocardiaceae</taxon>
        <taxon>Rhodococcus</taxon>
    </lineage>
</organism>
<dbReference type="EMBL" id="JAWLKB010000032">
    <property type="protein sequence ID" value="MDV6271131.1"/>
    <property type="molecule type" value="Genomic_DNA"/>
</dbReference>
<sequence length="482" mass="50815">MNPQNSRPIHPRLLSALIFAALTTAIVSSLGMLLVPTISHEMGVEVSTGQWMLTVNLLVGAISTPIMGRLSDGPHKKRLLLYSLTLILAGSIVAATAPNFSVFLAGRALQGLTYGIVPVTIALARRYLADNQVRFGISSLSVTVMTGLGAGYPLTGILANLFGFRFAFWFAALFLVTAIVVVWRVVPNGPDNQAPRVQFDALGALLVGMGLSCLLVAISEGSRWGWWSPWTIGFLFGSIAILAAWCIVELRASHPLINLRALRHSDVLIANSTAISLGAAMYVGLSIVSLIAQAPVSAGYGIALPLFWAGFVMLPLSIGSFGANRLVRVVSHRIRLRTLLLVGAGLVAVSSLLMWSVHAELWEILVGMFGFGAGMGMTYAAMPALIARSVADTALGSAVSFNQLLRSVGGAFGSAIAGTVLAAQLSPDSLPTGDGINMALAISAIGCTMVFSALVVNYLASRAQERTTTVVNIASTPERRSW</sequence>
<evidence type="ECO:0000256" key="6">
    <source>
        <dbReference type="SAM" id="Phobius"/>
    </source>
</evidence>
<dbReference type="PANTHER" id="PTHR42718:SF9">
    <property type="entry name" value="MAJOR FACILITATOR SUPERFAMILY MULTIDRUG TRANSPORTER MFSC"/>
    <property type="match status" value="1"/>
</dbReference>
<feature type="transmembrane region" description="Helical" evidence="6">
    <location>
        <begin position="198"/>
        <end position="218"/>
    </location>
</feature>
<name>A0ABU4C3Q0_RHOGO</name>
<evidence type="ECO:0000313" key="8">
    <source>
        <dbReference type="EMBL" id="MDV6271131.1"/>
    </source>
</evidence>
<evidence type="ECO:0000256" key="5">
    <source>
        <dbReference type="ARBA" id="ARBA00023136"/>
    </source>
</evidence>
<feature type="transmembrane region" description="Helical" evidence="6">
    <location>
        <begin position="103"/>
        <end position="123"/>
    </location>
</feature>
<feature type="transmembrane region" description="Helical" evidence="6">
    <location>
        <begin position="135"/>
        <end position="154"/>
    </location>
</feature>
<dbReference type="SUPFAM" id="SSF103473">
    <property type="entry name" value="MFS general substrate transporter"/>
    <property type="match status" value="1"/>
</dbReference>
<dbReference type="InterPro" id="IPR036259">
    <property type="entry name" value="MFS_trans_sf"/>
</dbReference>
<comment type="subcellular location">
    <subcellularLocation>
        <location evidence="1">Cell membrane</location>
        <topology evidence="1">Multi-pass membrane protein</topology>
    </subcellularLocation>
</comment>
<dbReference type="InterPro" id="IPR020846">
    <property type="entry name" value="MFS_dom"/>
</dbReference>
<dbReference type="Proteomes" id="UP001185927">
    <property type="component" value="Unassembled WGS sequence"/>
</dbReference>
<dbReference type="RefSeq" id="WP_317545593.1">
    <property type="nucleotide sequence ID" value="NZ_JAWLKB010000032.1"/>
</dbReference>
<proteinExistence type="predicted"/>
<feature type="transmembrane region" description="Helical" evidence="6">
    <location>
        <begin position="12"/>
        <end position="38"/>
    </location>
</feature>
<feature type="transmembrane region" description="Helical" evidence="6">
    <location>
        <begin position="79"/>
        <end position="97"/>
    </location>
</feature>
<evidence type="ECO:0000256" key="1">
    <source>
        <dbReference type="ARBA" id="ARBA00004651"/>
    </source>
</evidence>
<feature type="transmembrane region" description="Helical" evidence="6">
    <location>
        <begin position="408"/>
        <end position="426"/>
    </location>
</feature>
<evidence type="ECO:0000259" key="7">
    <source>
        <dbReference type="PROSITE" id="PS50850"/>
    </source>
</evidence>
<feature type="transmembrane region" description="Helical" evidence="6">
    <location>
        <begin position="166"/>
        <end position="186"/>
    </location>
</feature>
<keyword evidence="4 6" id="KW-1133">Transmembrane helix</keyword>
<feature type="transmembrane region" description="Helical" evidence="6">
    <location>
        <begin position="364"/>
        <end position="387"/>
    </location>
</feature>
<feature type="transmembrane region" description="Helical" evidence="6">
    <location>
        <begin position="298"/>
        <end position="318"/>
    </location>
</feature>
<reference evidence="8 9" key="1">
    <citation type="submission" date="2023-10" db="EMBL/GenBank/DDBJ databases">
        <title>Development of a sustainable strategy for remediation of hydrocarbon-contaminated territories based on the waste exchange concept.</title>
        <authorList>
            <person name="Krivoruchko A."/>
        </authorList>
    </citation>
    <scope>NUCLEOTIDE SEQUENCE [LARGE SCALE GENOMIC DNA]</scope>
    <source>
        <strain evidence="8 9">IEGM 1203</strain>
    </source>
</reference>
<evidence type="ECO:0000313" key="9">
    <source>
        <dbReference type="Proteomes" id="UP001185927"/>
    </source>
</evidence>
<accession>A0ABU4C3Q0</accession>
<evidence type="ECO:0000256" key="2">
    <source>
        <dbReference type="ARBA" id="ARBA00022448"/>
    </source>
</evidence>
<dbReference type="Gene3D" id="1.20.1250.20">
    <property type="entry name" value="MFS general substrate transporter like domains"/>
    <property type="match status" value="2"/>
</dbReference>
<gene>
    <name evidence="8" type="ORF">R3Q16_31375</name>
</gene>
<comment type="caution">
    <text evidence="8">The sequence shown here is derived from an EMBL/GenBank/DDBJ whole genome shotgun (WGS) entry which is preliminary data.</text>
</comment>
<dbReference type="PANTHER" id="PTHR42718">
    <property type="entry name" value="MAJOR FACILITATOR SUPERFAMILY MULTIDRUG TRANSPORTER MFSC"/>
    <property type="match status" value="1"/>
</dbReference>
<evidence type="ECO:0000256" key="4">
    <source>
        <dbReference type="ARBA" id="ARBA00022989"/>
    </source>
</evidence>
<keyword evidence="9" id="KW-1185">Reference proteome</keyword>
<protein>
    <submittedName>
        <fullName evidence="8">MFS transporter</fullName>
    </submittedName>
</protein>
<feature type="transmembrane region" description="Helical" evidence="6">
    <location>
        <begin position="230"/>
        <end position="248"/>
    </location>
</feature>
<feature type="transmembrane region" description="Helical" evidence="6">
    <location>
        <begin position="339"/>
        <end position="358"/>
    </location>
</feature>
<feature type="domain" description="Major facilitator superfamily (MFS) profile" evidence="7">
    <location>
        <begin position="13"/>
        <end position="464"/>
    </location>
</feature>